<accession>A0A285VBD0</accession>
<protein>
    <recommendedName>
        <fullName evidence="4">DUF3618 domain-containing protein</fullName>
    </recommendedName>
</protein>
<dbReference type="AlphaFoldDB" id="A0A285VBD0"/>
<name>A0A285VBD0_9MICO</name>
<evidence type="ECO:0008006" key="4">
    <source>
        <dbReference type="Google" id="ProtNLM"/>
    </source>
</evidence>
<feature type="region of interest" description="Disordered" evidence="1">
    <location>
        <begin position="1"/>
        <end position="47"/>
    </location>
</feature>
<sequence length="271" mass="27952">MSDQSFDQHGTNLSTRDVAMEETAGVASDAKEGARSVAQTAGAEVQNVAGEARDQISSLYQQVRQDVGSQASDQQRRAAGGLHGLAGELTQMADGAESSSLATSLARQAAERLDGIAGWIEQREPADLLDEVRRYARRNPGTFLAACAAIGLVGGRLTRGLRDDATAEDARPPMGAPVPAYGGTATMGTTTPFGGEGYGGRPGPAATTYTSAGAAVATPGYDQPVGMPGSTDAMYDDDLRALDGERLDGERGEVYPATADAGLLDDGGDRR</sequence>
<proteinExistence type="predicted"/>
<reference evidence="3" key="1">
    <citation type="submission" date="2017-08" db="EMBL/GenBank/DDBJ databases">
        <authorList>
            <person name="Varghese N."/>
            <person name="Submissions S."/>
        </authorList>
    </citation>
    <scope>NUCLEOTIDE SEQUENCE [LARGE SCALE GENOMIC DNA]</scope>
    <source>
        <strain evidence="3">USBA17B2</strain>
    </source>
</reference>
<gene>
    <name evidence="2" type="ORF">SAMN05421879_101116</name>
</gene>
<evidence type="ECO:0000313" key="3">
    <source>
        <dbReference type="Proteomes" id="UP000219688"/>
    </source>
</evidence>
<feature type="compositionally biased region" description="Polar residues" evidence="1">
    <location>
        <begin position="1"/>
        <end position="15"/>
    </location>
</feature>
<dbReference type="Proteomes" id="UP000219688">
    <property type="component" value="Unassembled WGS sequence"/>
</dbReference>
<evidence type="ECO:0000313" key="2">
    <source>
        <dbReference type="EMBL" id="SOC51277.1"/>
    </source>
</evidence>
<dbReference type="EMBL" id="OBQK01000001">
    <property type="protein sequence ID" value="SOC51277.1"/>
    <property type="molecule type" value="Genomic_DNA"/>
</dbReference>
<evidence type="ECO:0000256" key="1">
    <source>
        <dbReference type="SAM" id="MobiDB-lite"/>
    </source>
</evidence>
<dbReference type="RefSeq" id="WP_097186354.1">
    <property type="nucleotide sequence ID" value="NZ_OBQK01000001.1"/>
</dbReference>
<organism evidence="2 3">
    <name type="scientific">Ornithinimicrobium cerasi</name>
    <dbReference type="NCBI Taxonomy" id="2248773"/>
    <lineage>
        <taxon>Bacteria</taxon>
        <taxon>Bacillati</taxon>
        <taxon>Actinomycetota</taxon>
        <taxon>Actinomycetes</taxon>
        <taxon>Micrococcales</taxon>
        <taxon>Ornithinimicrobiaceae</taxon>
        <taxon>Ornithinimicrobium</taxon>
    </lineage>
</organism>
<keyword evidence="3" id="KW-1185">Reference proteome</keyword>